<protein>
    <recommendedName>
        <fullName evidence="3">DUF4177 domain-containing protein</fullName>
    </recommendedName>
</protein>
<dbReference type="RefSeq" id="WP_218097384.1">
    <property type="nucleotide sequence ID" value="NZ_CAJVCE010000002.1"/>
</dbReference>
<name>A0ABM8VCU9_9BACL</name>
<comment type="caution">
    <text evidence="1">The sequence shown here is derived from an EMBL/GenBank/DDBJ whole genome shotgun (WGS) entry which is preliminary data.</text>
</comment>
<organism evidence="1 2">
    <name type="scientific">Paenibacillus allorhizosphaerae</name>
    <dbReference type="NCBI Taxonomy" id="2849866"/>
    <lineage>
        <taxon>Bacteria</taxon>
        <taxon>Bacillati</taxon>
        <taxon>Bacillota</taxon>
        <taxon>Bacilli</taxon>
        <taxon>Bacillales</taxon>
        <taxon>Paenibacillaceae</taxon>
        <taxon>Paenibacillus</taxon>
    </lineage>
</organism>
<evidence type="ECO:0000313" key="1">
    <source>
        <dbReference type="EMBL" id="CAG7624291.1"/>
    </source>
</evidence>
<dbReference type="EMBL" id="CAJVCE010000002">
    <property type="protein sequence ID" value="CAG7624291.1"/>
    <property type="molecule type" value="Genomic_DNA"/>
</dbReference>
<evidence type="ECO:0008006" key="3">
    <source>
        <dbReference type="Google" id="ProtNLM"/>
    </source>
</evidence>
<reference evidence="1 2" key="1">
    <citation type="submission" date="2021-06" db="EMBL/GenBank/DDBJ databases">
        <authorList>
            <person name="Criscuolo A."/>
        </authorList>
    </citation>
    <scope>NUCLEOTIDE SEQUENCE [LARGE SCALE GENOMIC DNA]</scope>
    <source>
        <strain evidence="2">CIP 111802</strain>
    </source>
</reference>
<dbReference type="Proteomes" id="UP000730618">
    <property type="component" value="Unassembled WGS sequence"/>
</dbReference>
<gene>
    <name evidence="1" type="ORF">PAECIP111802_01046</name>
</gene>
<keyword evidence="2" id="KW-1185">Reference proteome</keyword>
<accession>A0ABM8VCU9</accession>
<proteinExistence type="predicted"/>
<evidence type="ECO:0000313" key="2">
    <source>
        <dbReference type="Proteomes" id="UP000730618"/>
    </source>
</evidence>
<sequence length="58" mass="6599">MNEAGYIERRIEIVGVFEIPISVSPSEFRAELHAVFQQKGWDFKGFTADITAGRERQA</sequence>